<dbReference type="InterPro" id="IPR025458">
    <property type="entry name" value="DUF4278"/>
</dbReference>
<sequence>MKLFYRGVRYDAQYTEVTTKESAIVIKYRGLMYKLRVTA</sequence>
<dbReference type="KEGG" id="tsin:OXH18_16460"/>
<keyword evidence="2" id="KW-1185">Reference proteome</keyword>
<reference evidence="1" key="1">
    <citation type="submission" date="2022-12" db="EMBL/GenBank/DDBJ databases">
        <title>Polyphasic identification of a Novel Hot-Spring Cyanobacterium Ocullathermofonsia sinensis gen nov. sp. nov. and Genomic Insights on its Adaptations to the Thermal Habitat.</title>
        <authorList>
            <person name="Daroch M."/>
            <person name="Tang J."/>
            <person name="Jiang Y."/>
        </authorList>
    </citation>
    <scope>NUCLEOTIDE SEQUENCE</scope>
    <source>
        <strain evidence="1">PKUAC-SCTA174</strain>
    </source>
</reference>
<accession>A0A9E8Z9G3</accession>
<gene>
    <name evidence="1" type="ORF">OXH18_16460</name>
</gene>
<dbReference type="AlphaFoldDB" id="A0A9E8Z9G3"/>
<organism evidence="1 2">
    <name type="scientific">Thermocoleostomius sinensis A174</name>
    <dbReference type="NCBI Taxonomy" id="2016057"/>
    <lineage>
        <taxon>Bacteria</taxon>
        <taxon>Bacillati</taxon>
        <taxon>Cyanobacteriota</taxon>
        <taxon>Cyanophyceae</taxon>
        <taxon>Oculatellales</taxon>
        <taxon>Oculatellaceae</taxon>
        <taxon>Thermocoleostomius</taxon>
    </lineage>
</organism>
<dbReference type="RefSeq" id="WP_268608192.1">
    <property type="nucleotide sequence ID" value="NZ_CP113797.1"/>
</dbReference>
<protein>
    <submittedName>
        <fullName evidence="1">DUF4278 domain-containing protein</fullName>
    </submittedName>
</protein>
<dbReference type="Proteomes" id="UP001163152">
    <property type="component" value="Chromosome"/>
</dbReference>
<dbReference type="EMBL" id="CP113797">
    <property type="protein sequence ID" value="WAL58761.1"/>
    <property type="molecule type" value="Genomic_DNA"/>
</dbReference>
<name>A0A9E8Z9G3_9CYAN</name>
<proteinExistence type="predicted"/>
<evidence type="ECO:0000313" key="1">
    <source>
        <dbReference type="EMBL" id="WAL58761.1"/>
    </source>
</evidence>
<dbReference type="Pfam" id="PF14105">
    <property type="entry name" value="DUF4278"/>
    <property type="match status" value="1"/>
</dbReference>
<evidence type="ECO:0000313" key="2">
    <source>
        <dbReference type="Proteomes" id="UP001163152"/>
    </source>
</evidence>